<dbReference type="GO" id="GO:0010468">
    <property type="term" value="P:regulation of gene expression"/>
    <property type="evidence" value="ECO:0007669"/>
    <property type="project" value="UniProtKB-ARBA"/>
</dbReference>
<evidence type="ECO:0000256" key="1">
    <source>
        <dbReference type="ARBA" id="ARBA00004123"/>
    </source>
</evidence>
<name>C4JYN2_UNCRE</name>
<reference evidence="8" key="1">
    <citation type="journal article" date="2009" name="Genome Res.">
        <title>Comparative genomic analyses of the human fungal pathogens Coccidioides and their relatives.</title>
        <authorList>
            <person name="Sharpton T.J."/>
            <person name="Stajich J.E."/>
            <person name="Rounsley S.D."/>
            <person name="Gardner M.J."/>
            <person name="Wortman J.R."/>
            <person name="Jordar V.S."/>
            <person name="Maiti R."/>
            <person name="Kodira C.D."/>
            <person name="Neafsey D.E."/>
            <person name="Zeng Q."/>
            <person name="Hung C.-Y."/>
            <person name="McMahan C."/>
            <person name="Muszewska A."/>
            <person name="Grynberg M."/>
            <person name="Mandel M.A."/>
            <person name="Kellner E.M."/>
            <person name="Barker B.M."/>
            <person name="Galgiani J.N."/>
            <person name="Orbach M.J."/>
            <person name="Kirkland T.N."/>
            <person name="Cole G.T."/>
            <person name="Henn M.R."/>
            <person name="Birren B.W."/>
            <person name="Taylor J.W."/>
        </authorList>
    </citation>
    <scope>NUCLEOTIDE SEQUENCE [LARGE SCALE GENOMIC DNA]</scope>
    <source>
        <strain evidence="8">UAMH 1704</strain>
    </source>
</reference>
<evidence type="ECO:0000256" key="6">
    <source>
        <dbReference type="SAM" id="MobiDB-lite"/>
    </source>
</evidence>
<organism evidence="7 8">
    <name type="scientific">Uncinocarpus reesii (strain UAMH 1704)</name>
    <dbReference type="NCBI Taxonomy" id="336963"/>
    <lineage>
        <taxon>Eukaryota</taxon>
        <taxon>Fungi</taxon>
        <taxon>Dikarya</taxon>
        <taxon>Ascomycota</taxon>
        <taxon>Pezizomycotina</taxon>
        <taxon>Eurotiomycetes</taxon>
        <taxon>Eurotiomycetidae</taxon>
        <taxon>Onygenales</taxon>
        <taxon>Onygenaceae</taxon>
        <taxon>Uncinocarpus</taxon>
    </lineage>
</organism>
<feature type="region of interest" description="Disordered" evidence="6">
    <location>
        <begin position="195"/>
        <end position="216"/>
    </location>
</feature>
<dbReference type="OrthoDB" id="70376at2759"/>
<dbReference type="STRING" id="336963.C4JYN2"/>
<dbReference type="GeneID" id="8438828"/>
<feature type="region of interest" description="Disordered" evidence="6">
    <location>
        <begin position="1"/>
        <end position="26"/>
    </location>
</feature>
<dbReference type="AlphaFoldDB" id="C4JYN2"/>
<protein>
    <recommendedName>
        <fullName evidence="9">Deacetylase complex subunit Sds3</fullName>
    </recommendedName>
</protein>
<evidence type="ECO:0000256" key="2">
    <source>
        <dbReference type="ARBA" id="ARBA00022491"/>
    </source>
</evidence>
<evidence type="ECO:0000313" key="7">
    <source>
        <dbReference type="EMBL" id="EEP82418.1"/>
    </source>
</evidence>
<dbReference type="GO" id="GO:0005654">
    <property type="term" value="C:nucleoplasm"/>
    <property type="evidence" value="ECO:0007669"/>
    <property type="project" value="UniProtKB-ARBA"/>
</dbReference>
<dbReference type="VEuPathDB" id="FungiDB:UREG_07283"/>
<evidence type="ECO:0000256" key="4">
    <source>
        <dbReference type="ARBA" id="ARBA00023163"/>
    </source>
</evidence>
<keyword evidence="2" id="KW-0678">Repressor</keyword>
<gene>
    <name evidence="7" type="ORF">UREG_07283</name>
</gene>
<dbReference type="eggNOG" id="ENOG502S0G7">
    <property type="taxonomic scope" value="Eukaryota"/>
</dbReference>
<accession>C4JYN2</accession>
<dbReference type="Pfam" id="PF08598">
    <property type="entry name" value="Sds3"/>
    <property type="match status" value="1"/>
</dbReference>
<dbReference type="InParanoid" id="C4JYN2"/>
<keyword evidence="4" id="KW-0804">Transcription</keyword>
<evidence type="ECO:0000256" key="5">
    <source>
        <dbReference type="ARBA" id="ARBA00023242"/>
    </source>
</evidence>
<dbReference type="SMART" id="SM01401">
    <property type="entry name" value="Sds3"/>
    <property type="match status" value="1"/>
</dbReference>
<sequence length="475" mass="53555">MATTNLTPRSPTPQQHAPPLSKRDKRRTAIHDRLNDIREAFTNNRDYHFRQHVHELQNEMALIANAEVYDEWPMSDAPEDVAKQLKQLAASGHTVSETPVNGKWFSKFVDEINRSKEERDVELTVIMNRHRDNLNRLSQDREFRHRFAIEECVKLTETIRERLSLSISQRKNRLMREKEQLDVADTNALLLHPNQFSITNPASPGGIQSNRKTRHTRHRVDVDDMGNAIIAETAIKRKRKAPVDDDFGSPNLEGLSTPAERAKARLNQQQNAPAYNILSLFTEKELAMHSNQAHVAALHFLSSSKRAKRAASTQGAGDEGGASGDTSGQEDGSAAPEMERTASQNVHATRSTRHNGTAGLNLLGELTDKNANRPNLPYFILGNYHQRPNGSGTAPAPPSLMPEEIEDDLARIEKLKKTKPRGWMDTRLVNHLLETLVPPESDDMTVSCTRFSTLHPDFPQDMDVHLVRAYPRKDD</sequence>
<feature type="compositionally biased region" description="Polar residues" evidence="6">
    <location>
        <begin position="195"/>
        <end position="210"/>
    </location>
</feature>
<dbReference type="RefSeq" id="XP_002582510.1">
    <property type="nucleotide sequence ID" value="XM_002582464.1"/>
</dbReference>
<evidence type="ECO:0000256" key="3">
    <source>
        <dbReference type="ARBA" id="ARBA00023015"/>
    </source>
</evidence>
<dbReference type="HOGENOM" id="CLU_031130_0_0_1"/>
<dbReference type="PANTHER" id="PTHR21964">
    <property type="entry name" value="BREAST CANCER METASTASIS-SUPPRESSOR 1"/>
    <property type="match status" value="1"/>
</dbReference>
<comment type="subcellular location">
    <subcellularLocation>
        <location evidence="1">Nucleus</location>
    </subcellularLocation>
</comment>
<keyword evidence="8" id="KW-1185">Reference proteome</keyword>
<feature type="compositionally biased region" description="Polar residues" evidence="6">
    <location>
        <begin position="1"/>
        <end position="15"/>
    </location>
</feature>
<keyword evidence="5" id="KW-0539">Nucleus</keyword>
<dbReference type="KEGG" id="ure:UREG_07283"/>
<evidence type="ECO:0000313" key="8">
    <source>
        <dbReference type="Proteomes" id="UP000002058"/>
    </source>
</evidence>
<dbReference type="EMBL" id="CH476619">
    <property type="protein sequence ID" value="EEP82418.1"/>
    <property type="molecule type" value="Genomic_DNA"/>
</dbReference>
<dbReference type="InterPro" id="IPR013907">
    <property type="entry name" value="Sds3"/>
</dbReference>
<dbReference type="Proteomes" id="UP000002058">
    <property type="component" value="Unassembled WGS sequence"/>
</dbReference>
<dbReference type="OMA" id="AADMMRT"/>
<evidence type="ECO:0008006" key="9">
    <source>
        <dbReference type="Google" id="ProtNLM"/>
    </source>
</evidence>
<feature type="region of interest" description="Disordered" evidence="6">
    <location>
        <begin position="309"/>
        <end position="357"/>
    </location>
</feature>
<proteinExistence type="predicted"/>
<keyword evidence="3" id="KW-0805">Transcription regulation</keyword>